<feature type="transmembrane region" description="Helical" evidence="13">
    <location>
        <begin position="84"/>
        <end position="105"/>
    </location>
</feature>
<keyword evidence="11 13" id="KW-0472">Membrane</keyword>
<evidence type="ECO:0000256" key="12">
    <source>
        <dbReference type="ARBA" id="ARBA00025399"/>
    </source>
</evidence>
<evidence type="ECO:0000256" key="2">
    <source>
        <dbReference type="ARBA" id="ARBA00004687"/>
    </source>
</evidence>
<feature type="transmembrane region" description="Helical" evidence="13">
    <location>
        <begin position="126"/>
        <end position="157"/>
    </location>
</feature>
<evidence type="ECO:0000256" key="11">
    <source>
        <dbReference type="ARBA" id="ARBA00023136"/>
    </source>
</evidence>
<evidence type="ECO:0000256" key="8">
    <source>
        <dbReference type="ARBA" id="ARBA00022692"/>
    </source>
</evidence>
<dbReference type="GO" id="GO:1990529">
    <property type="term" value="C:glycosylphosphatidylinositol-mannosyltransferase I complex"/>
    <property type="evidence" value="ECO:0007669"/>
    <property type="project" value="TreeGrafter"/>
</dbReference>
<evidence type="ECO:0000256" key="4">
    <source>
        <dbReference type="ARBA" id="ARBA00013797"/>
    </source>
</evidence>
<keyword evidence="15" id="KW-1185">Reference proteome</keyword>
<accession>A0A6A6XG22</accession>
<dbReference type="GO" id="GO:0051751">
    <property type="term" value="F:alpha-1,4-mannosyltransferase activity"/>
    <property type="evidence" value="ECO:0007669"/>
    <property type="project" value="InterPro"/>
</dbReference>
<feature type="transmembrane region" description="Helical" evidence="13">
    <location>
        <begin position="324"/>
        <end position="349"/>
    </location>
</feature>
<feature type="transmembrane region" description="Helical" evidence="13">
    <location>
        <begin position="163"/>
        <end position="189"/>
    </location>
</feature>
<evidence type="ECO:0000313" key="15">
    <source>
        <dbReference type="Proteomes" id="UP000799757"/>
    </source>
</evidence>
<evidence type="ECO:0000256" key="3">
    <source>
        <dbReference type="ARBA" id="ARBA00011071"/>
    </source>
</evidence>
<feature type="transmembrane region" description="Helical" evidence="13">
    <location>
        <begin position="361"/>
        <end position="378"/>
    </location>
</feature>
<dbReference type="AlphaFoldDB" id="A0A6A6XG22"/>
<evidence type="ECO:0000256" key="1">
    <source>
        <dbReference type="ARBA" id="ARBA00004477"/>
    </source>
</evidence>
<comment type="pathway">
    <text evidence="2 13">Glycolipid biosynthesis; glycosylphosphatidylinositol-anchor biosynthesis.</text>
</comment>
<proteinExistence type="inferred from homology"/>
<dbReference type="GO" id="GO:0005789">
    <property type="term" value="C:endoplasmic reticulum membrane"/>
    <property type="evidence" value="ECO:0007669"/>
    <property type="project" value="UniProtKB-SubCell"/>
</dbReference>
<evidence type="ECO:0000256" key="6">
    <source>
        <dbReference type="ARBA" id="ARBA00022676"/>
    </source>
</evidence>
<keyword evidence="10 13" id="KW-1133">Transmembrane helix</keyword>
<keyword evidence="8 13" id="KW-0812">Transmembrane</keyword>
<keyword evidence="7 13" id="KW-0808">Transferase</keyword>
<dbReference type="UniPathway" id="UPA00196"/>
<comment type="function">
    <text evidence="12 13">Mannosyltransferase involved in glycosylphosphatidylinositol-anchor biosynthesis. Transfers the first alpha-1,4-mannose to GlcN-acyl-PI during GPI precursor assembly. Required for cell wall integrity.</text>
</comment>
<feature type="transmembrane region" description="Helical" evidence="13">
    <location>
        <begin position="12"/>
        <end position="30"/>
    </location>
</feature>
<organism evidence="14 15">
    <name type="scientific">Melanomma pulvis-pyrius CBS 109.77</name>
    <dbReference type="NCBI Taxonomy" id="1314802"/>
    <lineage>
        <taxon>Eukaryota</taxon>
        <taxon>Fungi</taxon>
        <taxon>Dikarya</taxon>
        <taxon>Ascomycota</taxon>
        <taxon>Pezizomycotina</taxon>
        <taxon>Dothideomycetes</taxon>
        <taxon>Pleosporomycetidae</taxon>
        <taxon>Pleosporales</taxon>
        <taxon>Melanommataceae</taxon>
        <taxon>Melanomma</taxon>
    </lineage>
</organism>
<dbReference type="GO" id="GO:0004376">
    <property type="term" value="F:GPI mannosyltransferase activity"/>
    <property type="evidence" value="ECO:0007669"/>
    <property type="project" value="InterPro"/>
</dbReference>
<dbReference type="OrthoDB" id="1741594at2759"/>
<dbReference type="EMBL" id="MU001856">
    <property type="protein sequence ID" value="KAF2795520.1"/>
    <property type="molecule type" value="Genomic_DNA"/>
</dbReference>
<dbReference type="Proteomes" id="UP000799757">
    <property type="component" value="Unassembled WGS sequence"/>
</dbReference>
<gene>
    <name evidence="14" type="ORF">K505DRAFT_273115</name>
</gene>
<dbReference type="InterPro" id="IPR007704">
    <property type="entry name" value="PIG-M"/>
</dbReference>
<dbReference type="GO" id="GO:0006506">
    <property type="term" value="P:GPI anchor biosynthetic process"/>
    <property type="evidence" value="ECO:0007669"/>
    <property type="project" value="UniProtKB-UniPathway"/>
</dbReference>
<comment type="similarity">
    <text evidence="3 13">Belongs to the PIGM family.</text>
</comment>
<evidence type="ECO:0000256" key="9">
    <source>
        <dbReference type="ARBA" id="ARBA00022824"/>
    </source>
</evidence>
<evidence type="ECO:0000256" key="10">
    <source>
        <dbReference type="ARBA" id="ARBA00022989"/>
    </source>
</evidence>
<comment type="subcellular location">
    <subcellularLocation>
        <location evidence="1 13">Endoplasmic reticulum membrane</location>
        <topology evidence="1 13">Multi-pass membrane protein</topology>
    </subcellularLocation>
</comment>
<keyword evidence="6 13" id="KW-0328">Glycosyltransferase</keyword>
<dbReference type="PANTHER" id="PTHR12886:SF0">
    <property type="entry name" value="GPI MANNOSYLTRANSFERASE 1"/>
    <property type="match status" value="1"/>
</dbReference>
<evidence type="ECO:0000256" key="7">
    <source>
        <dbReference type="ARBA" id="ARBA00022679"/>
    </source>
</evidence>
<reference evidence="14" key="1">
    <citation type="journal article" date="2020" name="Stud. Mycol.">
        <title>101 Dothideomycetes genomes: a test case for predicting lifestyles and emergence of pathogens.</title>
        <authorList>
            <person name="Haridas S."/>
            <person name="Albert R."/>
            <person name="Binder M."/>
            <person name="Bloem J."/>
            <person name="Labutti K."/>
            <person name="Salamov A."/>
            <person name="Andreopoulos B."/>
            <person name="Baker S."/>
            <person name="Barry K."/>
            <person name="Bills G."/>
            <person name="Bluhm B."/>
            <person name="Cannon C."/>
            <person name="Castanera R."/>
            <person name="Culley D."/>
            <person name="Daum C."/>
            <person name="Ezra D."/>
            <person name="Gonzalez J."/>
            <person name="Henrissat B."/>
            <person name="Kuo A."/>
            <person name="Liang C."/>
            <person name="Lipzen A."/>
            <person name="Lutzoni F."/>
            <person name="Magnuson J."/>
            <person name="Mondo S."/>
            <person name="Nolan M."/>
            <person name="Ohm R."/>
            <person name="Pangilinan J."/>
            <person name="Park H.-J."/>
            <person name="Ramirez L."/>
            <person name="Alfaro M."/>
            <person name="Sun H."/>
            <person name="Tritt A."/>
            <person name="Yoshinaga Y."/>
            <person name="Zwiers L.-H."/>
            <person name="Turgeon B."/>
            <person name="Goodwin S."/>
            <person name="Spatafora J."/>
            <person name="Crous P."/>
            <person name="Grigoriev I."/>
        </authorList>
    </citation>
    <scope>NUCLEOTIDE SEQUENCE</scope>
    <source>
        <strain evidence="14">CBS 109.77</strain>
    </source>
</reference>
<evidence type="ECO:0000313" key="14">
    <source>
        <dbReference type="EMBL" id="KAF2795520.1"/>
    </source>
</evidence>
<sequence length="434" mass="49131">MALSSFFGSPRAVFSAAILLRAVFLVYGLFQDAFSPMKYTDIDYFVFTDAARFISQGRSPYARDTYRYTPLLAWLIYPTTWPGFWFSFGKVLFAVGDIVAGWMMFRILRSYQNMPQERALKFASIWLLNPMVATISTRGSSEGLLGVFVIALLWAVLAKRIPVAGFLLGFAVHFKIYPFIYAASIIWWLDEDQVGPSKIGKAEPSNSLAAQVVRFLNPQRIALAIYSLVTFMGLNVIMYLSYGFPFLEHSYFYHLIRIDHRHNFSPYNTLLYLNSSPAQSPNPSAPSSLELERLAFLPQLLLSAIMIPLALAKKDLPSTMLAQTFAFVTFNKVCTSQYFLWYMMFLPFYLPDSSLLRSQPVGLTALILWILGQVFWLQQGYQLEFLGKSTFVPGLWAASIMFFLVNVGILSIIIRDVANKCSQASRVKPGKKAL</sequence>
<protein>
    <recommendedName>
        <fullName evidence="4 13">GPI mannosyltransferase 1</fullName>
        <ecNumber evidence="13">2.4.1.-</ecNumber>
    </recommendedName>
    <alternativeName>
        <fullName evidence="13">GPI mannosyltransferase I</fullName>
    </alternativeName>
</protein>
<name>A0A6A6XG22_9PLEO</name>
<dbReference type="EC" id="2.4.1.-" evidence="13"/>
<keyword evidence="9 13" id="KW-0256">Endoplasmic reticulum</keyword>
<dbReference type="Pfam" id="PF05007">
    <property type="entry name" value="Mannosyl_trans"/>
    <property type="match status" value="1"/>
</dbReference>
<feature type="transmembrane region" description="Helical" evidence="13">
    <location>
        <begin position="390"/>
        <end position="414"/>
    </location>
</feature>
<evidence type="ECO:0000256" key="5">
    <source>
        <dbReference type="ARBA" id="ARBA00022502"/>
    </source>
</evidence>
<dbReference type="PANTHER" id="PTHR12886">
    <property type="entry name" value="PIG-M MANNOSYLTRANSFERASE"/>
    <property type="match status" value="1"/>
</dbReference>
<evidence type="ECO:0000256" key="13">
    <source>
        <dbReference type="RuleBase" id="RU365064"/>
    </source>
</evidence>
<feature type="transmembrane region" description="Helical" evidence="13">
    <location>
        <begin position="221"/>
        <end position="242"/>
    </location>
</feature>
<keyword evidence="5 13" id="KW-0337">GPI-anchor biosynthesis</keyword>